<reference evidence="2" key="1">
    <citation type="submission" date="2017-08" db="EMBL/GenBank/DDBJ databases">
        <authorList>
            <person name="Cuomo C."/>
            <person name="Billmyre B."/>
            <person name="Heitman J."/>
        </authorList>
    </citation>
    <scope>NUCLEOTIDE SEQUENCE</scope>
    <source>
        <strain evidence="2">CBS 12478</strain>
    </source>
</reference>
<reference evidence="2" key="2">
    <citation type="submission" date="2024-01" db="EMBL/GenBank/DDBJ databases">
        <title>Comparative genomics of Cryptococcus and Kwoniella reveals pathogenesis evolution and contrasting modes of karyotype evolution via chromosome fusion or intercentromeric recombination.</title>
        <authorList>
            <person name="Coelho M.A."/>
            <person name="David-Palma M."/>
            <person name="Shea T."/>
            <person name="Bowers K."/>
            <person name="McGinley-Smith S."/>
            <person name="Mohammad A.W."/>
            <person name="Gnirke A."/>
            <person name="Yurkov A.M."/>
            <person name="Nowrousian M."/>
            <person name="Sun S."/>
            <person name="Cuomo C.A."/>
            <person name="Heitman J."/>
        </authorList>
    </citation>
    <scope>NUCLEOTIDE SEQUENCE</scope>
    <source>
        <strain evidence="2">CBS 12478</strain>
    </source>
</reference>
<accession>A0AAJ8LPC0</accession>
<dbReference type="Proteomes" id="UP000322225">
    <property type="component" value="Chromosome 13"/>
</dbReference>
<name>A0AAJ8LPC0_9TREE</name>
<feature type="domain" description="BTB" evidence="1">
    <location>
        <begin position="19"/>
        <end position="75"/>
    </location>
</feature>
<dbReference type="SMART" id="SM00225">
    <property type="entry name" value="BTB"/>
    <property type="match status" value="1"/>
</dbReference>
<dbReference type="GeneID" id="90830034"/>
<dbReference type="Pfam" id="PF00651">
    <property type="entry name" value="BTB"/>
    <property type="match status" value="1"/>
</dbReference>
<gene>
    <name evidence="2" type="ORF">CI109_106904</name>
</gene>
<organism evidence="2 3">
    <name type="scientific">Kwoniella shandongensis</name>
    <dbReference type="NCBI Taxonomy" id="1734106"/>
    <lineage>
        <taxon>Eukaryota</taxon>
        <taxon>Fungi</taxon>
        <taxon>Dikarya</taxon>
        <taxon>Basidiomycota</taxon>
        <taxon>Agaricomycotina</taxon>
        <taxon>Tremellomycetes</taxon>
        <taxon>Tremellales</taxon>
        <taxon>Cryptococcaceae</taxon>
        <taxon>Kwoniella</taxon>
    </lineage>
</organism>
<evidence type="ECO:0000313" key="3">
    <source>
        <dbReference type="Proteomes" id="UP000322225"/>
    </source>
</evidence>
<sequence>MTIDDKQLKMDPSYDRSDADVTLISSEDVQFRVDSFYLKAASTVLRDMLGNKDLQSSPIHIDAPAEDVKQLLDFMTAPIAPTITDWKQFQRILELANKFDCGGVIDRLRLRSRGFLLERPWSIFCLASHWNDMSLARSSIERMAVDENVAKLTSKKVPMPLSLASNCSFPYLLGFLSSVRVNELNCYVNDPYSGSTALIDWRKTGMDFTPAS</sequence>
<keyword evidence="3" id="KW-1185">Reference proteome</keyword>
<dbReference type="EMBL" id="CP144063">
    <property type="protein sequence ID" value="WWD22413.1"/>
    <property type="molecule type" value="Genomic_DNA"/>
</dbReference>
<dbReference type="AlphaFoldDB" id="A0AAJ8LPC0"/>
<dbReference type="InterPro" id="IPR011333">
    <property type="entry name" value="SKP1/BTB/POZ_sf"/>
</dbReference>
<dbReference type="Gene3D" id="3.30.710.10">
    <property type="entry name" value="Potassium Channel Kv1.1, Chain A"/>
    <property type="match status" value="1"/>
</dbReference>
<protein>
    <recommendedName>
        <fullName evidence="1">BTB domain-containing protein</fullName>
    </recommendedName>
</protein>
<dbReference type="SUPFAM" id="SSF54695">
    <property type="entry name" value="POZ domain"/>
    <property type="match status" value="1"/>
</dbReference>
<dbReference type="PROSITE" id="PS50097">
    <property type="entry name" value="BTB"/>
    <property type="match status" value="1"/>
</dbReference>
<evidence type="ECO:0000259" key="1">
    <source>
        <dbReference type="PROSITE" id="PS50097"/>
    </source>
</evidence>
<proteinExistence type="predicted"/>
<dbReference type="CDD" id="cd18186">
    <property type="entry name" value="BTB_POZ_ZBTB_KLHL-like"/>
    <property type="match status" value="1"/>
</dbReference>
<dbReference type="InterPro" id="IPR000210">
    <property type="entry name" value="BTB/POZ_dom"/>
</dbReference>
<evidence type="ECO:0000313" key="2">
    <source>
        <dbReference type="EMBL" id="WWD22413.1"/>
    </source>
</evidence>
<dbReference type="KEGG" id="ksn:90830034"/>
<dbReference type="RefSeq" id="XP_065823995.1">
    <property type="nucleotide sequence ID" value="XM_065967923.1"/>
</dbReference>